<evidence type="ECO:0000313" key="1">
    <source>
        <dbReference type="EnsemblMetazoa" id="PPA33964.1"/>
    </source>
</evidence>
<dbReference type="AlphaFoldDB" id="A0A2A6CYV4"/>
<keyword evidence="2" id="KW-1185">Reference proteome</keyword>
<dbReference type="Gene3D" id="1.10.340.70">
    <property type="match status" value="1"/>
</dbReference>
<evidence type="ECO:0000313" key="2">
    <source>
        <dbReference type="Proteomes" id="UP000005239"/>
    </source>
</evidence>
<gene>
    <name evidence="1" type="primary">WBGene00272333</name>
</gene>
<sequence length="182" mass="21101">MGCTCRGMRSCGGEDLLPFNTRSFHHSTLALSIELSDEEREWAEIMLIRQHQSRWRNQWERIGGLRPQKDGNKIIRKEISRSRMEDAPLDLSSKLPFIIFPRDSFTHKLIHHYHREEETCIGAESTLESLRERFWLIGGLKSVKKALRKCDECKQQHIPVPFDLKSISTMAIVSCLLTVVTP</sequence>
<reference evidence="1" key="2">
    <citation type="submission" date="2022-06" db="UniProtKB">
        <authorList>
            <consortium name="EnsemblMetazoa"/>
        </authorList>
    </citation>
    <scope>IDENTIFICATION</scope>
    <source>
        <strain evidence="1">PS312</strain>
    </source>
</reference>
<dbReference type="Pfam" id="PF17921">
    <property type="entry name" value="Integrase_H2C2"/>
    <property type="match status" value="1"/>
</dbReference>
<dbReference type="InterPro" id="IPR041588">
    <property type="entry name" value="Integrase_H2C2"/>
</dbReference>
<protein>
    <submittedName>
        <fullName evidence="1">Integrase_H2C2 domain-containing protein</fullName>
    </submittedName>
</protein>
<proteinExistence type="predicted"/>
<dbReference type="OrthoDB" id="5984724at2759"/>
<name>A0A2A6CYV4_PRIPA</name>
<organism evidence="1 2">
    <name type="scientific">Pristionchus pacificus</name>
    <name type="common">Parasitic nematode worm</name>
    <dbReference type="NCBI Taxonomy" id="54126"/>
    <lineage>
        <taxon>Eukaryota</taxon>
        <taxon>Metazoa</taxon>
        <taxon>Ecdysozoa</taxon>
        <taxon>Nematoda</taxon>
        <taxon>Chromadorea</taxon>
        <taxon>Rhabditida</taxon>
        <taxon>Rhabditina</taxon>
        <taxon>Diplogasteromorpha</taxon>
        <taxon>Diplogasteroidea</taxon>
        <taxon>Neodiplogasteridae</taxon>
        <taxon>Pristionchus</taxon>
    </lineage>
</organism>
<accession>A0A2A6CYV4</accession>
<dbReference type="EnsemblMetazoa" id="PPA33964.1">
    <property type="protein sequence ID" value="PPA33964.1"/>
    <property type="gene ID" value="WBGene00272333"/>
</dbReference>
<dbReference type="Proteomes" id="UP000005239">
    <property type="component" value="Unassembled WGS sequence"/>
</dbReference>
<reference evidence="2" key="1">
    <citation type="journal article" date="2008" name="Nat. Genet.">
        <title>The Pristionchus pacificus genome provides a unique perspective on nematode lifestyle and parasitism.</title>
        <authorList>
            <person name="Dieterich C."/>
            <person name="Clifton S.W."/>
            <person name="Schuster L.N."/>
            <person name="Chinwalla A."/>
            <person name="Delehaunty K."/>
            <person name="Dinkelacker I."/>
            <person name="Fulton L."/>
            <person name="Fulton R."/>
            <person name="Godfrey J."/>
            <person name="Minx P."/>
            <person name="Mitreva M."/>
            <person name="Roeseler W."/>
            <person name="Tian H."/>
            <person name="Witte H."/>
            <person name="Yang S.P."/>
            <person name="Wilson R.K."/>
            <person name="Sommer R.J."/>
        </authorList>
    </citation>
    <scope>NUCLEOTIDE SEQUENCE [LARGE SCALE GENOMIC DNA]</scope>
    <source>
        <strain evidence="2">PS312</strain>
    </source>
</reference>
<accession>A0A8R1YQJ8</accession>